<keyword evidence="1" id="KW-0175">Coiled coil</keyword>
<gene>
    <name evidence="3" type="ORF">BSTOLATCC_MIC58033</name>
</gene>
<comment type="caution">
    <text evidence="3">The sequence shown here is derived from an EMBL/GenBank/DDBJ whole genome shotgun (WGS) entry which is preliminary data.</text>
</comment>
<dbReference type="Proteomes" id="UP001162131">
    <property type="component" value="Unassembled WGS sequence"/>
</dbReference>
<accession>A0AAU9JZY3</accession>
<feature type="coiled-coil region" evidence="1">
    <location>
        <begin position="74"/>
        <end position="101"/>
    </location>
</feature>
<evidence type="ECO:0000313" key="3">
    <source>
        <dbReference type="EMBL" id="CAG9333214.1"/>
    </source>
</evidence>
<name>A0AAU9JZY3_9CILI</name>
<feature type="region of interest" description="Disordered" evidence="2">
    <location>
        <begin position="370"/>
        <end position="414"/>
    </location>
</feature>
<feature type="compositionally biased region" description="Basic residues" evidence="2">
    <location>
        <begin position="392"/>
        <end position="401"/>
    </location>
</feature>
<proteinExistence type="predicted"/>
<evidence type="ECO:0000313" key="4">
    <source>
        <dbReference type="Proteomes" id="UP001162131"/>
    </source>
</evidence>
<protein>
    <submittedName>
        <fullName evidence="3">Uncharacterized protein</fullName>
    </submittedName>
</protein>
<dbReference type="EMBL" id="CAJZBQ010000056">
    <property type="protein sequence ID" value="CAG9333214.1"/>
    <property type="molecule type" value="Genomic_DNA"/>
</dbReference>
<keyword evidence="4" id="KW-1185">Reference proteome</keyword>
<evidence type="ECO:0000256" key="2">
    <source>
        <dbReference type="SAM" id="MobiDB-lite"/>
    </source>
</evidence>
<sequence>MASSFLSDVLTTSKLTPQSIEISQQTINNATSKIISNDFIKKTFSSRTNQSQKFSIKQLIDKSLLKLNSADVELNLRKAKLREAKRLKKQLEAKLSTIAESIEGLNPFEDMEQNPKLNLQNSRVRQEFFNVEKKKSEENTKVVHNYFLEQQKRAKKIKKHIQELEKMIDEDKKAKQVQEEEIKRKKEEQYQSELERMQQKKLQRQRELEEIQKRKQEFEEIKKQKPLFVKIEEKFKSDIEMPELEKRKAELAKKRMLYQPIRQDQLSEHAKWYESLKQEQAQKTEKEITAKKLDFKVRSNSNLSTTWSVKIIEQEKQQKEAQNLANLERLKMIEKKTRYAEIVKEMFSPTIDKFKQQELQERIDKIKNPIPKRAAKTLENTVEENRPEPEKKKKPFKKAKKVSTPPAEPEKEVKVVDYLGERRKQREEYEKEHPQEDLDLNFNWENELQDAPVQEKIKKIKQKELLIEKKIKADLSNPTSVKALQQSASVDNFLIGSIKAKLQVLDTMAE</sequence>
<feature type="coiled-coil region" evidence="1">
    <location>
        <begin position="147"/>
        <end position="224"/>
    </location>
</feature>
<organism evidence="3 4">
    <name type="scientific">Blepharisma stoltei</name>
    <dbReference type="NCBI Taxonomy" id="1481888"/>
    <lineage>
        <taxon>Eukaryota</taxon>
        <taxon>Sar</taxon>
        <taxon>Alveolata</taxon>
        <taxon>Ciliophora</taxon>
        <taxon>Postciliodesmatophora</taxon>
        <taxon>Heterotrichea</taxon>
        <taxon>Heterotrichida</taxon>
        <taxon>Blepharismidae</taxon>
        <taxon>Blepharisma</taxon>
    </lineage>
</organism>
<evidence type="ECO:0000256" key="1">
    <source>
        <dbReference type="SAM" id="Coils"/>
    </source>
</evidence>
<reference evidence="3" key="1">
    <citation type="submission" date="2021-09" db="EMBL/GenBank/DDBJ databases">
        <authorList>
            <consortium name="AG Swart"/>
            <person name="Singh M."/>
            <person name="Singh A."/>
            <person name="Seah K."/>
            <person name="Emmerich C."/>
        </authorList>
    </citation>
    <scope>NUCLEOTIDE SEQUENCE</scope>
    <source>
        <strain evidence="3">ATCC30299</strain>
    </source>
</reference>
<dbReference type="AlphaFoldDB" id="A0AAU9JZY3"/>